<proteinExistence type="inferred from homology"/>
<evidence type="ECO:0000256" key="1">
    <source>
        <dbReference type="ARBA" id="ARBA00004163"/>
    </source>
</evidence>
<dbReference type="GO" id="GO:0005789">
    <property type="term" value="C:endoplasmic reticulum membrane"/>
    <property type="evidence" value="ECO:0007669"/>
    <property type="project" value="UniProtKB-SubCell"/>
</dbReference>
<evidence type="ECO:0000256" key="2">
    <source>
        <dbReference type="ARBA" id="ARBA00007891"/>
    </source>
</evidence>
<comment type="subcellular location">
    <subcellularLocation>
        <location evidence="1">Endoplasmic reticulum membrane</location>
        <topology evidence="1">Single-pass type IV membrane protein</topology>
    </subcellularLocation>
</comment>
<evidence type="ECO:0000256" key="5">
    <source>
        <dbReference type="ARBA" id="ARBA00022692"/>
    </source>
</evidence>
<dbReference type="PANTHER" id="PTHR13050:SF7">
    <property type="entry name" value="VESICLE TRANSPORT PROTEIN USE1"/>
    <property type="match status" value="1"/>
</dbReference>
<organism evidence="13 14">
    <name type="scientific">Cercopithifilaria johnstoni</name>
    <dbReference type="NCBI Taxonomy" id="2874296"/>
    <lineage>
        <taxon>Eukaryota</taxon>
        <taxon>Metazoa</taxon>
        <taxon>Ecdysozoa</taxon>
        <taxon>Nematoda</taxon>
        <taxon>Chromadorea</taxon>
        <taxon>Rhabditida</taxon>
        <taxon>Spirurina</taxon>
        <taxon>Spiruromorpha</taxon>
        <taxon>Filarioidea</taxon>
        <taxon>Onchocercidae</taxon>
        <taxon>Cercopithifilaria</taxon>
    </lineage>
</organism>
<evidence type="ECO:0000256" key="3">
    <source>
        <dbReference type="ARBA" id="ARBA00015843"/>
    </source>
</evidence>
<evidence type="ECO:0000256" key="10">
    <source>
        <dbReference type="ARBA" id="ARBA00023136"/>
    </source>
</evidence>
<dbReference type="EMBL" id="CAKAEH010001030">
    <property type="protein sequence ID" value="CAG9532727.1"/>
    <property type="molecule type" value="Genomic_DNA"/>
</dbReference>
<keyword evidence="6" id="KW-0256">Endoplasmic reticulum</keyword>
<keyword evidence="9 12" id="KW-1133">Transmembrane helix</keyword>
<gene>
    <name evidence="13" type="ORF">CJOHNSTONI_LOCUS3014</name>
</gene>
<evidence type="ECO:0000313" key="13">
    <source>
        <dbReference type="EMBL" id="CAG9532727.1"/>
    </source>
</evidence>
<evidence type="ECO:0000256" key="4">
    <source>
        <dbReference type="ARBA" id="ARBA00022448"/>
    </source>
</evidence>
<feature type="transmembrane region" description="Helical" evidence="12">
    <location>
        <begin position="213"/>
        <end position="235"/>
    </location>
</feature>
<keyword evidence="8" id="KW-0653">Protein transport</keyword>
<evidence type="ECO:0000256" key="9">
    <source>
        <dbReference type="ARBA" id="ARBA00022989"/>
    </source>
</evidence>
<accession>A0A8J2ML04</accession>
<dbReference type="GO" id="GO:0015031">
    <property type="term" value="P:protein transport"/>
    <property type="evidence" value="ECO:0007669"/>
    <property type="project" value="UniProtKB-KW"/>
</dbReference>
<keyword evidence="7" id="KW-0931">ER-Golgi transport</keyword>
<evidence type="ECO:0000256" key="7">
    <source>
        <dbReference type="ARBA" id="ARBA00022892"/>
    </source>
</evidence>
<keyword evidence="14" id="KW-1185">Reference proteome</keyword>
<sequence>MGTVTVDEVNFQQLLDRSERLLAENISSNIFKIHAALKELGELYDRLKRNRNIDGDVLKHYGRDLQALRLQIEAEQKKSTAVDDEQDLATDFETAAEDPNKDVFMKAKKKAAQQADLRLQLLGAPEKSSSSDLDLDAEQISRREAEKQENLMDELFGMTRLMKQTYSTASAVIKEDNAMLSRLQQAANSHKGSLLKESKRLEERAYRSWCDCLYIVGVCAIVMSFLAMVFVMRVFTKKFS</sequence>
<evidence type="ECO:0000256" key="8">
    <source>
        <dbReference type="ARBA" id="ARBA00022927"/>
    </source>
</evidence>
<comment type="caution">
    <text evidence="13">The sequence shown here is derived from an EMBL/GenBank/DDBJ whole genome shotgun (WGS) entry which is preliminary data.</text>
</comment>
<dbReference type="OrthoDB" id="4506189at2759"/>
<evidence type="ECO:0000313" key="14">
    <source>
        <dbReference type="Proteomes" id="UP000746747"/>
    </source>
</evidence>
<dbReference type="PANTHER" id="PTHR13050">
    <property type="entry name" value="USE1-LIKE PROTEIN"/>
    <property type="match status" value="1"/>
</dbReference>
<evidence type="ECO:0000256" key="12">
    <source>
        <dbReference type="SAM" id="Phobius"/>
    </source>
</evidence>
<dbReference type="GO" id="GO:0031201">
    <property type="term" value="C:SNARE complex"/>
    <property type="evidence" value="ECO:0007669"/>
    <property type="project" value="TreeGrafter"/>
</dbReference>
<dbReference type="GO" id="GO:0005484">
    <property type="term" value="F:SNAP receptor activity"/>
    <property type="evidence" value="ECO:0007669"/>
    <property type="project" value="TreeGrafter"/>
</dbReference>
<dbReference type="GO" id="GO:0006890">
    <property type="term" value="P:retrograde vesicle-mediated transport, Golgi to endoplasmic reticulum"/>
    <property type="evidence" value="ECO:0007669"/>
    <property type="project" value="TreeGrafter"/>
</dbReference>
<dbReference type="Pfam" id="PF09753">
    <property type="entry name" value="Use1"/>
    <property type="match status" value="1"/>
</dbReference>
<keyword evidence="4" id="KW-0813">Transport</keyword>
<dbReference type="AlphaFoldDB" id="A0A8J2ML04"/>
<protein>
    <recommendedName>
        <fullName evidence="3">Vesicle transport protein USE1</fullName>
    </recommendedName>
    <alternativeName>
        <fullName evidence="11">USE1-like protein</fullName>
    </alternativeName>
</protein>
<comment type="similarity">
    <text evidence="2">Belongs to the USE1 family.</text>
</comment>
<dbReference type="InterPro" id="IPR019150">
    <property type="entry name" value="Vesicle_transport_protein_Use1"/>
</dbReference>
<reference evidence="13" key="1">
    <citation type="submission" date="2021-09" db="EMBL/GenBank/DDBJ databases">
        <authorList>
            <consortium name="Pathogen Informatics"/>
        </authorList>
    </citation>
    <scope>NUCLEOTIDE SEQUENCE</scope>
</reference>
<keyword evidence="10 12" id="KW-0472">Membrane</keyword>
<evidence type="ECO:0000256" key="6">
    <source>
        <dbReference type="ARBA" id="ARBA00022824"/>
    </source>
</evidence>
<name>A0A8J2ML04_9BILA</name>
<dbReference type="Proteomes" id="UP000746747">
    <property type="component" value="Unassembled WGS sequence"/>
</dbReference>
<keyword evidence="5 12" id="KW-0812">Transmembrane</keyword>
<evidence type="ECO:0000256" key="11">
    <source>
        <dbReference type="ARBA" id="ARBA00032711"/>
    </source>
</evidence>